<dbReference type="GeneID" id="5886704"/>
<dbReference type="PRINTS" id="PR00106">
    <property type="entry name" value="DNAPOLB"/>
</dbReference>
<evidence type="ECO:0000256" key="1">
    <source>
        <dbReference type="ARBA" id="ARBA00005755"/>
    </source>
</evidence>
<dbReference type="Pfam" id="PF03175">
    <property type="entry name" value="DNA_pol_B_2"/>
    <property type="match status" value="1"/>
</dbReference>
<dbReference type="InterPro" id="IPR043502">
    <property type="entry name" value="DNA/RNA_pol_sf"/>
</dbReference>
<dbReference type="GO" id="GO:0000166">
    <property type="term" value="F:nucleotide binding"/>
    <property type="evidence" value="ECO:0007669"/>
    <property type="project" value="InterPro"/>
</dbReference>
<keyword evidence="6" id="KW-0239">DNA-directed DNA polymerase</keyword>
<keyword evidence="12" id="KW-1185">Reference proteome</keyword>
<evidence type="ECO:0000259" key="10">
    <source>
        <dbReference type="Pfam" id="PF03175"/>
    </source>
</evidence>
<evidence type="ECO:0000256" key="2">
    <source>
        <dbReference type="ARBA" id="ARBA00012417"/>
    </source>
</evidence>
<dbReference type="Gene3D" id="3.30.420.10">
    <property type="entry name" value="Ribonuclease H-like superfamily/Ribonuclease H"/>
    <property type="match status" value="1"/>
</dbReference>
<dbReference type="InterPro" id="IPR036397">
    <property type="entry name" value="RNaseH_sf"/>
</dbReference>
<dbReference type="PANTHER" id="PTHR48144">
    <property type="entry name" value="DNA-DIRECTED DNA POLYMERASE"/>
    <property type="match status" value="1"/>
</dbReference>
<comment type="similarity">
    <text evidence="1">Belongs to the DNA polymerase type-B family.</text>
</comment>
<dbReference type="eggNOG" id="ENOG502R1AC">
    <property type="taxonomic scope" value="Eukaryota"/>
</dbReference>
<feature type="domain" description="DNA-directed DNA polymerase family B mitochondria/virus" evidence="10">
    <location>
        <begin position="602"/>
        <end position="1012"/>
    </location>
</feature>
<dbReference type="InterPro" id="IPR004868">
    <property type="entry name" value="DNA-dir_DNA_pol_B_mt/vir"/>
</dbReference>
<gene>
    <name evidence="11" type="ORF">EDI_066120</name>
</gene>
<comment type="catalytic activity">
    <reaction evidence="8">
        <text>DNA(n) + a 2'-deoxyribonucleoside 5'-triphosphate = DNA(n+1) + diphosphate</text>
        <dbReference type="Rhea" id="RHEA:22508"/>
        <dbReference type="Rhea" id="RHEA-COMP:17339"/>
        <dbReference type="Rhea" id="RHEA-COMP:17340"/>
        <dbReference type="ChEBI" id="CHEBI:33019"/>
        <dbReference type="ChEBI" id="CHEBI:61560"/>
        <dbReference type="ChEBI" id="CHEBI:173112"/>
        <dbReference type="EC" id="2.7.7.7"/>
    </reaction>
</comment>
<dbReference type="InterPro" id="IPR006172">
    <property type="entry name" value="DNA-dir_DNA_pol_B"/>
</dbReference>
<dbReference type="KEGG" id="edi:EDI_066120"/>
<dbReference type="Gene3D" id="3.90.1600.10">
    <property type="entry name" value="Palm domain of DNA polymerase"/>
    <property type="match status" value="1"/>
</dbReference>
<evidence type="ECO:0000313" key="11">
    <source>
        <dbReference type="EMBL" id="EDR21767.1"/>
    </source>
</evidence>
<dbReference type="RefSeq" id="XP_001741766.1">
    <property type="nucleotide sequence ID" value="XM_001741714.1"/>
</dbReference>
<name>B0EUM8_ENTDS</name>
<dbReference type="GO" id="GO:0003887">
    <property type="term" value="F:DNA-directed DNA polymerase activity"/>
    <property type="evidence" value="ECO:0007669"/>
    <property type="project" value="UniProtKB-KW"/>
</dbReference>
<feature type="region of interest" description="Disordered" evidence="9">
    <location>
        <begin position="1"/>
        <end position="44"/>
    </location>
</feature>
<keyword evidence="5" id="KW-0235">DNA replication</keyword>
<evidence type="ECO:0000256" key="3">
    <source>
        <dbReference type="ARBA" id="ARBA00022679"/>
    </source>
</evidence>
<feature type="compositionally biased region" description="Basic and acidic residues" evidence="9">
    <location>
        <begin position="20"/>
        <end position="30"/>
    </location>
</feature>
<evidence type="ECO:0000313" key="12">
    <source>
        <dbReference type="Proteomes" id="UP000008076"/>
    </source>
</evidence>
<evidence type="ECO:0000256" key="6">
    <source>
        <dbReference type="ARBA" id="ARBA00022932"/>
    </source>
</evidence>
<dbReference type="InterPro" id="IPR023211">
    <property type="entry name" value="DNA_pol_palm_dom_sf"/>
</dbReference>
<dbReference type="Proteomes" id="UP000008076">
    <property type="component" value="Unassembled WGS sequence"/>
</dbReference>
<keyword evidence="7" id="KW-0238">DNA-binding</keyword>
<reference evidence="12" key="1">
    <citation type="submission" date="2007-12" db="EMBL/GenBank/DDBJ databases">
        <title>Annotation of Entamoeba dispar SAW760.</title>
        <authorList>
            <person name="Lorenzi H."/>
            <person name="Inman J."/>
            <person name="Schobel S."/>
            <person name="Amedeo P."/>
            <person name="Caler E."/>
        </authorList>
    </citation>
    <scope>NUCLEOTIDE SEQUENCE [LARGE SCALE GENOMIC DNA]</scope>
    <source>
        <strain evidence="12">ATCC PRA-260 / SAW760</strain>
    </source>
</reference>
<evidence type="ECO:0000256" key="8">
    <source>
        <dbReference type="ARBA" id="ARBA00049244"/>
    </source>
</evidence>
<dbReference type="OrthoDB" id="10265614at2759"/>
<keyword evidence="4" id="KW-0548">Nucleotidyltransferase</keyword>
<protein>
    <recommendedName>
        <fullName evidence="2">DNA-directed DNA polymerase</fullName>
        <ecNumber evidence="2">2.7.7.7</ecNumber>
    </recommendedName>
</protein>
<evidence type="ECO:0000256" key="4">
    <source>
        <dbReference type="ARBA" id="ARBA00022695"/>
    </source>
</evidence>
<dbReference type="OMA" id="IRIEENC"/>
<dbReference type="InterPro" id="IPR012337">
    <property type="entry name" value="RNaseH-like_sf"/>
</dbReference>
<proteinExistence type="inferred from homology"/>
<dbReference type="SUPFAM" id="SSF53098">
    <property type="entry name" value="Ribonuclease H-like"/>
    <property type="match status" value="1"/>
</dbReference>
<organism evidence="12">
    <name type="scientific">Entamoeba dispar (strain ATCC PRA-260 / SAW760)</name>
    <dbReference type="NCBI Taxonomy" id="370354"/>
    <lineage>
        <taxon>Eukaryota</taxon>
        <taxon>Amoebozoa</taxon>
        <taxon>Evosea</taxon>
        <taxon>Archamoebae</taxon>
        <taxon>Mastigamoebida</taxon>
        <taxon>Entamoebidae</taxon>
        <taxon>Entamoeba</taxon>
    </lineage>
</organism>
<evidence type="ECO:0000256" key="9">
    <source>
        <dbReference type="SAM" id="MobiDB-lite"/>
    </source>
</evidence>
<dbReference type="PANTHER" id="PTHR48144:SF2">
    <property type="entry name" value="DNA-DIRECTED DNA POLYMERASE"/>
    <property type="match status" value="1"/>
</dbReference>
<feature type="compositionally biased region" description="Basic residues" evidence="9">
    <location>
        <begin position="10"/>
        <end position="19"/>
    </location>
</feature>
<dbReference type="GO" id="GO:0006260">
    <property type="term" value="P:DNA replication"/>
    <property type="evidence" value="ECO:0007669"/>
    <property type="project" value="UniProtKB-KW"/>
</dbReference>
<dbReference type="VEuPathDB" id="AmoebaDB:EDI_066120"/>
<dbReference type="EMBL" id="DS550914">
    <property type="protein sequence ID" value="EDR21767.1"/>
    <property type="molecule type" value="Genomic_DNA"/>
</dbReference>
<evidence type="ECO:0000256" key="5">
    <source>
        <dbReference type="ARBA" id="ARBA00022705"/>
    </source>
</evidence>
<dbReference type="EC" id="2.7.7.7" evidence="2"/>
<keyword evidence="3" id="KW-0808">Transferase</keyword>
<dbReference type="SUPFAM" id="SSF56672">
    <property type="entry name" value="DNA/RNA polymerases"/>
    <property type="match status" value="1"/>
</dbReference>
<sequence>MFQILEKRREAQRRRRRNKRQQENRERVERVNYLSDHTDNPNFNTDEIVNINPTSRVSVGNNSTCDNTSPSIFVPSVDANKTFVTIGERVHRQNELKRNEKTLEEIEKQTIRRFNNRKERRDIYNLARERAIKERSRKTLHSNRESIGDRNDTLYEEDGIDASYVDEVLEELNRNDEDFVNNILEEEGNNFTYTEEEIQNIDRIKMSNTSDIISDLRPNLFGEINNRERWRRMLLETFRIIKLIKENDLVPLVEIYAGNAQRHFIINLDNTTITSFINRCLSFSYGIEEFWENYNRQDEEVRIPPGKIVSRIVITALLPPLRELIEGGFFNFYLSDKYIIFKELLKLYQIYVKNEIRIEENCFVKTLIESRKLSEDEIRRIRSQLIGETVSKKTVKAIAEQYKLKVVLKKIKREVMSYGTREINIFLFRWGKGNHYIINNNIKVTSYFIKHYEEINEYSYQNNIELLSLMNVIKKQNNKYVHSLNDFIPAFKAITLLIDKNILIPISKEDIVKKMLFESDKFPLHVNAMSVSEFREIREKEITENIAFTLLFADFECMIINEEHIPFCVVVSDEAGIMHEFYGINCGDEFIKFLERISNPCCYFHNLGYDGRFLAKYGIVKIIKRENIIYSMIVKTHRGKTLIFKDTLALIPTSISNFKNFFKLDGEYEKEVFPYMYYNHNTFNIGVVENCWIKEVPPWNDSKISHFKTNLIKTKCLYSDGRFNSKLYCLYYCRQDVEILRKGFLKYREMIKTHFNCDCVYYNSISSLAFNYFRTKCLSNCDIFEYTGIIRDFISQAVIGGRNMLGENKKRIIENEIVDFDACSLYPSAIHRLRLPTGYPFLMTKPINWYWERLMSEDQVTPNEEKFISFFIVKITVTNVGKHRKMPIIFNKIKGTNNYINDGAEMVVDSIYLEDLIKYQSIEYEVQEGIYWCGHKIDTFSKEIEKVYSFRATMKRDKNPAEIVFKLIMNSCYGKTIQKPTLTEYKFYRSKKDMMRFWSRNYKSVIYAEQINGSDIWMVQTKAQMDSFYTPNIIGVLILSMSKRIMNELIYLCEDNDIDVFYQDTDSIHILKEKLPLLEYLFKEKYGRELVGTKMGQFHSDFPTVKGKESWAIKSIFLGKKCYLDVLSNIDDDIDYLIRMKGIPKDIIKKRAEESFGGNVIDLYEYLYYGGILSFDLSEGGPHFVFERDFTVKTLSSFKRTIKF</sequence>
<evidence type="ECO:0000256" key="7">
    <source>
        <dbReference type="ARBA" id="ARBA00023125"/>
    </source>
</evidence>
<dbReference type="GO" id="GO:0003677">
    <property type="term" value="F:DNA binding"/>
    <property type="evidence" value="ECO:0007669"/>
    <property type="project" value="UniProtKB-KW"/>
</dbReference>
<accession>B0EUM8</accession>
<dbReference type="AlphaFoldDB" id="B0EUM8"/>